<evidence type="ECO:0000313" key="2">
    <source>
        <dbReference type="EMBL" id="UBJ26228.1"/>
    </source>
</evidence>
<dbReference type="EMBL" id="MZ556149">
    <property type="protein sequence ID" value="UBJ26228.1"/>
    <property type="molecule type" value="Genomic_DNA"/>
</dbReference>
<organism evidence="2">
    <name type="scientific">Giant panda feces-associated gemycircularvirus</name>
    <dbReference type="NCBI Taxonomy" id="2864014"/>
    <lineage>
        <taxon>Viruses</taxon>
        <taxon>Monodnaviria</taxon>
        <taxon>Shotokuvirae</taxon>
        <taxon>Cressdnaviricota</taxon>
        <taxon>Repensiviricetes</taxon>
        <taxon>Geplafuvirales</taxon>
        <taxon>Genomoviridae</taxon>
        <taxon>Gemycircularvirus</taxon>
    </lineage>
</organism>
<sequence length="310" mass="34552">MAAYRAKRRVTYRKKASRTSRSRGVPRRSYAKRRTYRRRGGMSKKKILNTTSTKKRNGMLSFSNTNSNGTTQTTGVGSLFAVGGTNNIGAICMFSPTCMDLNASGSHTTGLESRRTATSCYMRGFSEHLRIQTSTGIPWFWRRICFTFKNSFASAYPGDTPTNTYRPYVETSSGLERLWLNQAINAMPNTIAGQQGLIFKGVAGVDWNDIIVAPVDTRRITLKSDVTRTIKSGNASGTVKEFKLWHPMNKTLVYDDDEDGVVEDTSYYSVASKAGMGDYFIYDIFLPGLGSSVSDIINVTANSTLYWHER</sequence>
<reference evidence="2" key="1">
    <citation type="submission" date="2021-07" db="EMBL/GenBank/DDBJ databases">
        <title>Communication and adaptive evolution of viruses within giant pandas and their associated organisms in a local ecological environment.</title>
        <authorList>
            <person name="Zhao M."/>
            <person name="Liu S."/>
            <person name="Zhang W."/>
        </authorList>
    </citation>
    <scope>NUCLEOTIDE SEQUENCE</scope>
    <source>
        <strain evidence="2">Gpf258geno01-12</strain>
    </source>
</reference>
<protein>
    <submittedName>
        <fullName evidence="2">Capsid protein</fullName>
    </submittedName>
</protein>
<name>A0A8K1HIB0_9VIRU</name>
<evidence type="ECO:0000256" key="1">
    <source>
        <dbReference type="SAM" id="MobiDB-lite"/>
    </source>
</evidence>
<feature type="region of interest" description="Disordered" evidence="1">
    <location>
        <begin position="1"/>
        <end position="45"/>
    </location>
</feature>
<proteinExistence type="predicted"/>
<accession>A0A8K1HIB0</accession>